<name>F9FWT3_FUSOF</name>
<dbReference type="EMBL" id="AFQF01002777">
    <property type="protein sequence ID" value="EGU78608.1"/>
    <property type="molecule type" value="Genomic_DNA"/>
</dbReference>
<dbReference type="AlphaFoldDB" id="F9FWT3"/>
<sequence length="211" mass="23992">MHAAPLSRIFTLTGHIITHYIPALKAPEGTPRFDNNCRRVLTFGKHALQCGRILQDIHDSKRSQRTNLQDCGLIYQECIKSLSHRPDKSEGCPSLGASACLAASCIFAHRTEMQMLDPSEQSLGPNQEYLFQDYRNFARRSVEKYFKINEDEEEEYEEDDDEFLSLPKAICLLHDFLLVTRTPRSPAETTTSDQIAALIPKMRDNSELANC</sequence>
<comment type="caution">
    <text evidence="1">The sequence shown here is derived from an EMBL/GenBank/DDBJ whole genome shotgun (WGS) entry which is preliminary data.</text>
</comment>
<feature type="non-terminal residue" evidence="1">
    <location>
        <position position="211"/>
    </location>
</feature>
<protein>
    <submittedName>
        <fullName evidence="1">Uncharacterized protein</fullName>
    </submittedName>
</protein>
<evidence type="ECO:0000313" key="1">
    <source>
        <dbReference type="EMBL" id="EGU78608.1"/>
    </source>
</evidence>
<dbReference type="OrthoDB" id="10424548at2759"/>
<gene>
    <name evidence="1" type="ORF">FOXB_10865</name>
</gene>
<accession>F9FWT3</accession>
<proteinExistence type="predicted"/>
<reference evidence="1" key="1">
    <citation type="journal article" date="2012" name="Mol. Plant Microbe Interact.">
        <title>A highly conserved effector in Fusarium oxysporum is required for full virulence on Arabidopsis.</title>
        <authorList>
            <person name="Thatcher L.F."/>
            <person name="Gardiner D.M."/>
            <person name="Kazan K."/>
            <person name="Manners J."/>
        </authorList>
    </citation>
    <scope>NUCLEOTIDE SEQUENCE [LARGE SCALE GENOMIC DNA]</scope>
    <source>
        <strain evidence="1">Fo5176</strain>
    </source>
</reference>
<organism evidence="1">
    <name type="scientific">Fusarium oxysporum (strain Fo5176)</name>
    <name type="common">Fusarium vascular wilt</name>
    <dbReference type="NCBI Taxonomy" id="660025"/>
    <lineage>
        <taxon>Eukaryota</taxon>
        <taxon>Fungi</taxon>
        <taxon>Dikarya</taxon>
        <taxon>Ascomycota</taxon>
        <taxon>Pezizomycotina</taxon>
        <taxon>Sordariomycetes</taxon>
        <taxon>Hypocreomycetidae</taxon>
        <taxon>Hypocreales</taxon>
        <taxon>Nectriaceae</taxon>
        <taxon>Fusarium</taxon>
        <taxon>Fusarium oxysporum species complex</taxon>
    </lineage>
</organism>